<comment type="catalytic activity">
    <reaction evidence="6 8">
        <text>dCMP + ATP = dCDP + ADP</text>
        <dbReference type="Rhea" id="RHEA:25094"/>
        <dbReference type="ChEBI" id="CHEBI:30616"/>
        <dbReference type="ChEBI" id="CHEBI:57566"/>
        <dbReference type="ChEBI" id="CHEBI:58593"/>
        <dbReference type="ChEBI" id="CHEBI:456216"/>
        <dbReference type="EC" id="2.7.4.25"/>
    </reaction>
</comment>
<keyword evidence="5 8" id="KW-0067">ATP-binding</keyword>
<keyword evidence="3 8" id="KW-0547">Nucleotide-binding</keyword>
<dbReference type="InterPro" id="IPR027417">
    <property type="entry name" value="P-loop_NTPase"/>
</dbReference>
<dbReference type="CDD" id="cd02020">
    <property type="entry name" value="CMPK"/>
    <property type="match status" value="1"/>
</dbReference>
<dbReference type="EC" id="2.7.4.25" evidence="8"/>
<keyword evidence="8" id="KW-0963">Cytoplasm</keyword>
<feature type="coiled-coil region" evidence="9">
    <location>
        <begin position="53"/>
        <end position="94"/>
    </location>
</feature>
<keyword evidence="9" id="KW-0175">Coiled coil</keyword>
<evidence type="ECO:0000256" key="4">
    <source>
        <dbReference type="ARBA" id="ARBA00022777"/>
    </source>
</evidence>
<evidence type="ECO:0000256" key="1">
    <source>
        <dbReference type="ARBA" id="ARBA00009427"/>
    </source>
</evidence>
<reference evidence="11 12" key="1">
    <citation type="submission" date="2018-10" db="EMBL/GenBank/DDBJ databases">
        <title>Genomic Encyclopedia of Archaeal and Bacterial Type Strains, Phase II (KMG-II): from individual species to whole genera.</title>
        <authorList>
            <person name="Goeker M."/>
        </authorList>
    </citation>
    <scope>NUCLEOTIDE SEQUENCE [LARGE SCALE GENOMIC DNA]</scope>
    <source>
        <strain evidence="11 12">ATCC 29870</strain>
    </source>
</reference>
<comment type="catalytic activity">
    <reaction evidence="7 8">
        <text>CMP + ATP = CDP + ADP</text>
        <dbReference type="Rhea" id="RHEA:11600"/>
        <dbReference type="ChEBI" id="CHEBI:30616"/>
        <dbReference type="ChEBI" id="CHEBI:58069"/>
        <dbReference type="ChEBI" id="CHEBI:60377"/>
        <dbReference type="ChEBI" id="CHEBI:456216"/>
        <dbReference type="EC" id="2.7.4.25"/>
    </reaction>
</comment>
<dbReference type="HAMAP" id="MF_00238">
    <property type="entry name" value="Cytidyl_kinase_type1"/>
    <property type="match status" value="1"/>
</dbReference>
<dbReference type="InterPro" id="IPR003136">
    <property type="entry name" value="Cytidylate_kin"/>
</dbReference>
<dbReference type="Gene3D" id="3.40.50.300">
    <property type="entry name" value="P-loop containing nucleotide triphosphate hydrolases"/>
    <property type="match status" value="1"/>
</dbReference>
<dbReference type="GO" id="GO:0005524">
    <property type="term" value="F:ATP binding"/>
    <property type="evidence" value="ECO:0007669"/>
    <property type="project" value="UniProtKB-UniRule"/>
</dbReference>
<evidence type="ECO:0000313" key="12">
    <source>
        <dbReference type="Proteomes" id="UP000267246"/>
    </source>
</evidence>
<evidence type="ECO:0000259" key="10">
    <source>
        <dbReference type="Pfam" id="PF02224"/>
    </source>
</evidence>
<dbReference type="EMBL" id="REFI01000011">
    <property type="protein sequence ID" value="RMA77456.1"/>
    <property type="molecule type" value="Genomic_DNA"/>
</dbReference>
<keyword evidence="2 8" id="KW-0808">Transferase</keyword>
<gene>
    <name evidence="8" type="primary">cmk</name>
    <name evidence="11" type="ORF">JN00_0566</name>
</gene>
<comment type="similarity">
    <text evidence="1 8">Belongs to the cytidylate kinase family. Type 1 subfamily.</text>
</comment>
<evidence type="ECO:0000256" key="8">
    <source>
        <dbReference type="HAMAP-Rule" id="MF_00238"/>
    </source>
</evidence>
<evidence type="ECO:0000256" key="2">
    <source>
        <dbReference type="ARBA" id="ARBA00022679"/>
    </source>
</evidence>
<evidence type="ECO:0000313" key="11">
    <source>
        <dbReference type="EMBL" id="RMA77456.1"/>
    </source>
</evidence>
<dbReference type="Pfam" id="PF02224">
    <property type="entry name" value="Cytidylate_kin"/>
    <property type="match status" value="1"/>
</dbReference>
<dbReference type="Proteomes" id="UP000267246">
    <property type="component" value="Unassembled WGS sequence"/>
</dbReference>
<name>A0A3L9ZYD0_9BACT</name>
<dbReference type="GO" id="GO:0006220">
    <property type="term" value="P:pyrimidine nucleotide metabolic process"/>
    <property type="evidence" value="ECO:0007669"/>
    <property type="project" value="UniProtKB-UniRule"/>
</dbReference>
<comment type="subcellular location">
    <subcellularLocation>
        <location evidence="8">Cytoplasm</location>
    </subcellularLocation>
</comment>
<evidence type="ECO:0000256" key="3">
    <source>
        <dbReference type="ARBA" id="ARBA00022741"/>
    </source>
</evidence>
<accession>A0A3L9ZYD0</accession>
<proteinExistence type="inferred from homology"/>
<dbReference type="AlphaFoldDB" id="A0A3L9ZYD0"/>
<evidence type="ECO:0000256" key="7">
    <source>
        <dbReference type="ARBA" id="ARBA00048478"/>
    </source>
</evidence>
<dbReference type="NCBIfam" id="TIGR00017">
    <property type="entry name" value="cmk"/>
    <property type="match status" value="1"/>
</dbReference>
<dbReference type="GO" id="GO:0036430">
    <property type="term" value="F:CMP kinase activity"/>
    <property type="evidence" value="ECO:0007669"/>
    <property type="project" value="RHEA"/>
</dbReference>
<feature type="domain" description="Cytidylate kinase" evidence="10">
    <location>
        <begin position="142"/>
        <end position="355"/>
    </location>
</feature>
<keyword evidence="4 8" id="KW-0418">Kinase</keyword>
<sequence>MKRNDLENNKATSSLELQDEEKLLKEQKKYAKEFAKRMESIREFFNIKEKVDKDELLSLMKLLKTEKNDFSEEIKNLQTEKKWLQNLKKRINTQKQIESTATLDLDKIFKFDLEFENALKLIKNELNKYNIKEEQMKKKINIAIDGPSGVGKTVMSTMLAKKYDLTFISSGNIYRLIAYNAIKKGIKITEENLEKINNAWKFEDIVYKSDGKIFLKGKDVSSNIRENEISIASSKVSKYKPLREKVNKYIQEIAKNVGGIIVDGRDATYRILPEADFKFYLDARAEIRANRRINQDILAGRKPIEFNKILEDIKNRDYEDMNRKVDPLKVSEGSVYIDTSNLSVDENLQAIVDVIEGK</sequence>
<evidence type="ECO:0000256" key="9">
    <source>
        <dbReference type="SAM" id="Coils"/>
    </source>
</evidence>
<organism evidence="11 12">
    <name type="scientific">Metamycoplasma subdolum</name>
    <dbReference type="NCBI Taxonomy" id="92407"/>
    <lineage>
        <taxon>Bacteria</taxon>
        <taxon>Bacillati</taxon>
        <taxon>Mycoplasmatota</taxon>
        <taxon>Mycoplasmoidales</taxon>
        <taxon>Metamycoplasmataceae</taxon>
        <taxon>Metamycoplasma</taxon>
    </lineage>
</organism>
<protein>
    <recommendedName>
        <fullName evidence="8">Cytidylate kinase</fullName>
        <shortName evidence="8">CK</shortName>
        <ecNumber evidence="8">2.7.4.25</ecNumber>
    </recommendedName>
    <alternativeName>
        <fullName evidence="8">Cytidine monophosphate kinase</fullName>
        <shortName evidence="8">CMP kinase</shortName>
    </alternativeName>
</protein>
<evidence type="ECO:0000256" key="6">
    <source>
        <dbReference type="ARBA" id="ARBA00047615"/>
    </source>
</evidence>
<dbReference type="InterPro" id="IPR011994">
    <property type="entry name" value="Cytidylate_kinase_dom"/>
</dbReference>
<dbReference type="SUPFAM" id="SSF52540">
    <property type="entry name" value="P-loop containing nucleoside triphosphate hydrolases"/>
    <property type="match status" value="1"/>
</dbReference>
<dbReference type="GO" id="GO:0036431">
    <property type="term" value="F:dCMP kinase activity"/>
    <property type="evidence" value="ECO:0007669"/>
    <property type="project" value="InterPro"/>
</dbReference>
<dbReference type="RefSeq" id="WP_277870192.1">
    <property type="nucleotide sequence ID" value="NZ_CP137846.1"/>
</dbReference>
<feature type="binding site" evidence="8">
    <location>
        <begin position="146"/>
        <end position="154"/>
    </location>
    <ligand>
        <name>ATP</name>
        <dbReference type="ChEBI" id="CHEBI:30616"/>
    </ligand>
</feature>
<keyword evidence="12" id="KW-1185">Reference proteome</keyword>
<comment type="caution">
    <text evidence="11">The sequence shown here is derived from an EMBL/GenBank/DDBJ whole genome shotgun (WGS) entry which is preliminary data.</text>
</comment>
<evidence type="ECO:0000256" key="5">
    <source>
        <dbReference type="ARBA" id="ARBA00022840"/>
    </source>
</evidence>
<dbReference type="GO" id="GO:0005737">
    <property type="term" value="C:cytoplasm"/>
    <property type="evidence" value="ECO:0007669"/>
    <property type="project" value="UniProtKB-SubCell"/>
</dbReference>